<gene>
    <name evidence="2" type="ORF">IDH44_21385</name>
</gene>
<dbReference type="InterPro" id="IPR002881">
    <property type="entry name" value="DUF58"/>
</dbReference>
<accession>A0A927GTE9</accession>
<feature type="domain" description="DUF58" evidence="1">
    <location>
        <begin position="185"/>
        <end position="308"/>
    </location>
</feature>
<evidence type="ECO:0000313" key="2">
    <source>
        <dbReference type="EMBL" id="MBD2847754.1"/>
    </source>
</evidence>
<sequence length="370" mass="41239">MAIHWLLVMMALVAGAQGWVYARLGQRRLDYTRSFSEVRCFAGDRIAMVERIANRKLLPLPWLRVESLLHAGLRFEHESNLDISSGEYMQNHKSFFSMMPYTQITRTHHVTCTKRGIYTVQGVSLTCGDALGMNRTTRRVALDARLTVYPLPLLPDELALPSQSWQGDLVVQRWIVEDPFMTSGVRAYRPGDSLKSVNWKATARTGGLQVHQHDTTADHRLMIVLNIEDHERMWNVVNDVERAELGISYAAGLAEYAVRHGMEAGFATNARASRSAGAGVRVGPSAGDAHLSGLYETMAHLEVQAAEPFADLLAAEAEQSDGRLDYCVLTAYVNEGMQARLDELSRRGHGVRVLRLPPTERESGKGGVRR</sequence>
<name>A0A927GTE9_9BACL</name>
<dbReference type="EMBL" id="JACXIZ010000044">
    <property type="protein sequence ID" value="MBD2847754.1"/>
    <property type="molecule type" value="Genomic_DNA"/>
</dbReference>
<dbReference type="PANTHER" id="PTHR34351">
    <property type="entry name" value="SLR1927 PROTEIN-RELATED"/>
    <property type="match status" value="1"/>
</dbReference>
<dbReference type="Pfam" id="PF01882">
    <property type="entry name" value="DUF58"/>
    <property type="match status" value="1"/>
</dbReference>
<evidence type="ECO:0000259" key="1">
    <source>
        <dbReference type="Pfam" id="PF01882"/>
    </source>
</evidence>
<protein>
    <submittedName>
        <fullName evidence="2">DUF58 domain-containing protein</fullName>
    </submittedName>
</protein>
<dbReference type="RefSeq" id="WP_190920857.1">
    <property type="nucleotide sequence ID" value="NZ_JACXIZ010000044.1"/>
</dbReference>
<dbReference type="Proteomes" id="UP000621560">
    <property type="component" value="Unassembled WGS sequence"/>
</dbReference>
<organism evidence="2 3">
    <name type="scientific">Paenibacillus sabuli</name>
    <dbReference type="NCBI Taxonomy" id="2772509"/>
    <lineage>
        <taxon>Bacteria</taxon>
        <taxon>Bacillati</taxon>
        <taxon>Bacillota</taxon>
        <taxon>Bacilli</taxon>
        <taxon>Bacillales</taxon>
        <taxon>Paenibacillaceae</taxon>
        <taxon>Paenibacillus</taxon>
    </lineage>
</organism>
<evidence type="ECO:0000313" key="3">
    <source>
        <dbReference type="Proteomes" id="UP000621560"/>
    </source>
</evidence>
<dbReference type="PANTHER" id="PTHR34351:SF2">
    <property type="entry name" value="DUF58 DOMAIN-CONTAINING PROTEIN"/>
    <property type="match status" value="1"/>
</dbReference>
<proteinExistence type="predicted"/>
<dbReference type="AlphaFoldDB" id="A0A927GTE9"/>
<keyword evidence="3" id="KW-1185">Reference proteome</keyword>
<reference evidence="2" key="1">
    <citation type="submission" date="2020-09" db="EMBL/GenBank/DDBJ databases">
        <title>A novel bacterium of genus Paenibacillus, isolated from South China Sea.</title>
        <authorList>
            <person name="Huang H."/>
            <person name="Mo K."/>
            <person name="Hu Y."/>
        </authorList>
    </citation>
    <scope>NUCLEOTIDE SEQUENCE</scope>
    <source>
        <strain evidence="2">IB182496</strain>
    </source>
</reference>
<comment type="caution">
    <text evidence="2">The sequence shown here is derived from an EMBL/GenBank/DDBJ whole genome shotgun (WGS) entry which is preliminary data.</text>
</comment>